<name>A0A6J5NMC1_9CAUD</name>
<evidence type="ECO:0000313" key="2">
    <source>
        <dbReference type="EMBL" id="CAB4160579.1"/>
    </source>
</evidence>
<sequence>MNYTWKILSIKAKDGLITQAQYHGRVAEGDAAVETEGTWFFKGQRLVVPFEKVTEEMIVGWIKTESDGVIEARMAQQLKNLAARDETPLPWMPQVFTPKFEE</sequence>
<protein>
    <recommendedName>
        <fullName evidence="1">DUF7936 domain-containing protein</fullName>
    </recommendedName>
</protein>
<dbReference type="EMBL" id="LR796699">
    <property type="protein sequence ID" value="CAB4160579.1"/>
    <property type="molecule type" value="Genomic_DNA"/>
</dbReference>
<organism evidence="2">
    <name type="scientific">uncultured Caudovirales phage</name>
    <dbReference type="NCBI Taxonomy" id="2100421"/>
    <lineage>
        <taxon>Viruses</taxon>
        <taxon>Duplodnaviria</taxon>
        <taxon>Heunggongvirae</taxon>
        <taxon>Uroviricota</taxon>
        <taxon>Caudoviricetes</taxon>
        <taxon>Peduoviridae</taxon>
        <taxon>Maltschvirus</taxon>
        <taxon>Maltschvirus maltsch</taxon>
    </lineage>
</organism>
<evidence type="ECO:0000259" key="1">
    <source>
        <dbReference type="Pfam" id="PF25590"/>
    </source>
</evidence>
<accession>A0A6J5NMC1</accession>
<proteinExistence type="predicted"/>
<dbReference type="InterPro" id="IPR057696">
    <property type="entry name" value="DUF7936"/>
</dbReference>
<reference evidence="2" key="1">
    <citation type="submission" date="2020-04" db="EMBL/GenBank/DDBJ databases">
        <authorList>
            <person name="Chiriac C."/>
            <person name="Salcher M."/>
            <person name="Ghai R."/>
            <person name="Kavagutti S V."/>
        </authorList>
    </citation>
    <scope>NUCLEOTIDE SEQUENCE</scope>
</reference>
<gene>
    <name evidence="2" type="ORF">UFOVP766_2</name>
</gene>
<feature type="domain" description="DUF7936" evidence="1">
    <location>
        <begin position="2"/>
        <end position="91"/>
    </location>
</feature>
<dbReference type="Pfam" id="PF25590">
    <property type="entry name" value="DUF7936"/>
    <property type="match status" value="1"/>
</dbReference>